<proteinExistence type="predicted"/>
<dbReference type="RefSeq" id="WP_184290541.1">
    <property type="nucleotide sequence ID" value="NZ_JACHJO010000005.1"/>
</dbReference>
<comment type="caution">
    <text evidence="1">The sequence shown here is derived from an EMBL/GenBank/DDBJ whole genome shotgun (WGS) entry which is preliminary data.</text>
</comment>
<evidence type="ECO:0000313" key="2">
    <source>
        <dbReference type="Proteomes" id="UP000536604"/>
    </source>
</evidence>
<reference evidence="1 2" key="1">
    <citation type="submission" date="2020-08" db="EMBL/GenBank/DDBJ databases">
        <title>Genomic Encyclopedia of Type Strains, Phase III (KMG-III): the genomes of soil and plant-associated and newly described type strains.</title>
        <authorList>
            <person name="Whitman W."/>
        </authorList>
    </citation>
    <scope>NUCLEOTIDE SEQUENCE [LARGE SCALE GENOMIC DNA]</scope>
    <source>
        <strain evidence="1 2">CECT 8712</strain>
    </source>
</reference>
<dbReference type="Proteomes" id="UP000536604">
    <property type="component" value="Unassembled WGS sequence"/>
</dbReference>
<gene>
    <name evidence="1" type="ORF">FHS13_001909</name>
</gene>
<name>A0A841IUX1_9ACTN</name>
<dbReference type="AlphaFoldDB" id="A0A841IUX1"/>
<sequence>MSFFLSTIVILTMVAVGVYLVVTVSAASQASGGRLRGRQAQPPALDPAQEELRLRYARGEIDREEFLQRKIDLED</sequence>
<keyword evidence="2" id="KW-1185">Reference proteome</keyword>
<organism evidence="1 2">
    <name type="scientific">Nocardiopsis algeriensis</name>
    <dbReference type="NCBI Taxonomy" id="1478215"/>
    <lineage>
        <taxon>Bacteria</taxon>
        <taxon>Bacillati</taxon>
        <taxon>Actinomycetota</taxon>
        <taxon>Actinomycetes</taxon>
        <taxon>Streptosporangiales</taxon>
        <taxon>Nocardiopsidaceae</taxon>
        <taxon>Nocardiopsis</taxon>
    </lineage>
</organism>
<evidence type="ECO:0000313" key="1">
    <source>
        <dbReference type="EMBL" id="MBB6119958.1"/>
    </source>
</evidence>
<accession>A0A841IUX1</accession>
<protein>
    <submittedName>
        <fullName evidence="1">Putative membrane protein</fullName>
    </submittedName>
</protein>
<dbReference type="EMBL" id="JACHJO010000005">
    <property type="protein sequence ID" value="MBB6119958.1"/>
    <property type="molecule type" value="Genomic_DNA"/>
</dbReference>